<evidence type="ECO:0000259" key="4">
    <source>
        <dbReference type="PROSITE" id="PS51820"/>
    </source>
</evidence>
<dbReference type="Pfam" id="PF17291">
    <property type="entry name" value="M60-like_N"/>
    <property type="match status" value="1"/>
</dbReference>
<reference evidence="5 6" key="1">
    <citation type="submission" date="2024-04" db="EMBL/GenBank/DDBJ databases">
        <title>Tritrichomonas musculus Genome.</title>
        <authorList>
            <person name="Alves-Ferreira E."/>
            <person name="Grigg M."/>
            <person name="Lorenzi H."/>
            <person name="Galac M."/>
        </authorList>
    </citation>
    <scope>NUCLEOTIDE SEQUENCE [LARGE SCALE GENOMIC DNA]</scope>
    <source>
        <strain evidence="5 6">EAF2021</strain>
    </source>
</reference>
<dbReference type="InterPro" id="IPR031161">
    <property type="entry name" value="Peptidase_M60_dom"/>
</dbReference>
<dbReference type="InterPro" id="IPR008979">
    <property type="entry name" value="Galactose-bd-like_sf"/>
</dbReference>
<keyword evidence="6" id="KW-1185">Reference proteome</keyword>
<comment type="caution">
    <text evidence="5">The sequence shown here is derived from an EMBL/GenBank/DDBJ whole genome shotgun (WGS) entry which is preliminary data.</text>
</comment>
<accession>A0ABR2JEQ4</accession>
<dbReference type="InterPro" id="IPR037524">
    <property type="entry name" value="PA14/GLEYA"/>
</dbReference>
<feature type="chain" id="PRO_5046853338" description="Peptidase M60 domain-containing protein" evidence="2">
    <location>
        <begin position="17"/>
        <end position="1234"/>
    </location>
</feature>
<feature type="signal peptide" evidence="2">
    <location>
        <begin position="1"/>
        <end position="16"/>
    </location>
</feature>
<evidence type="ECO:0000313" key="6">
    <source>
        <dbReference type="Proteomes" id="UP001470230"/>
    </source>
</evidence>
<dbReference type="Pfam" id="PF13402">
    <property type="entry name" value="Peptidase_M60"/>
    <property type="match status" value="1"/>
</dbReference>
<sequence length="1234" mass="140768">MLSIFLLLSFSFSKESYERSLFGAPGTDEVHNEFVDGFEVLQRGLTHPKLNHVKNGKYSSSPIDENDYPWPGHNYGPSCTSDLLMEESNNIINKYKRINLTENEVHWHPAAAAQWYTTQDELNKADRVKIKFTFRQEHEHVLPAFIPPGELVTVEIPEIVAQKNELGFTFNVQTRDSGGMLSNRLPKMIIRDIRLRNKVNKIAIPYGGTMQFHYGGSDPVEIIVSGVILQPYFIYGQHSDEEWENDLSKRPGPYAFLDTGNLVHIVPSQFVRDTYRMNDCMHFWRSAIQISQTTAKDCDEYNNPRYGRIVHPCILKYDTWVPAGAAVAFVGGNFCHFPCDWISSTVNYNSASDNPWGTVHEIDHHHQRNWALTQESGEMSNNAVNLVIYAKQNLCSGSRLTSGWAKYSYASFELNDVESYGLQRYSTLLHFFGVDKFKEFVKADQENLWYPRNEFGNPGSEMLRASRVFNRNMRYHWNFHLTTDEVLNKEAGDTFAELNKLNLKPFHPVTTVYAVGNIVDGKAFITARPYRIETYEQTIDFVSTMVQRADKEKFGDFEFHSCSFEKGRESAWKETSKGVYRLTPKENMLEVEEVNVSYLDKTTNEIHVVICQFTTFYSSNSVAILTRYGGIPNTEDDLFKSYRYITQNLNENTSAFIIDTGYKKTDGIAQGDYSNADVNTWISILEGKLTPPETADYIFSCTGESQVAFYLSEEPLHGDPDLDEDKLTNFQPSTVLNYDSGNHSATLHLIKGKMYYFRHIVFPSKTGNRRGRGWIGFKVADSTNGFVNVPQSWFKFSDKELTEEERFNNQFVPDFERIYLMDKWNGPTFQKNKQTNWDVYKVPKGDCYINSNSGEGTATKEKTPTDVLTDSDATTEYRVKWWPENVALAFPHIFEIDMGSTNSFSSIRIGKTGNTGYYPMKNYLEIYLAPSNYTVLPQYENETAIPYSPSDYSINHNESLIWSGIFDTSTMETIELDKIVSGRYMMFKFINNSLRWKDGHPGRTDVSAIEVGNVIHAQKVYPMTNTKYIQKVNQWDETRSGIYYNGKGYTGYGKKKSVLQIRIPSGSSEFGIIGDYYPSMGTATVKMDGKEVGQIGESLFTSYDEKRLLRASRSYQTLLFFMNGIDPKKSHIFQIDVKTNSLTFAGFLCQKKLVDWSNDDGSYEAEYAKESLPKFKKINGLSAGAIAGIVIAVIAVLAAVAVAVFVMYKKELLCFNHDNNNSQNENTNENVSDI</sequence>
<dbReference type="PROSITE" id="PS51723">
    <property type="entry name" value="PEPTIDASE_M60"/>
    <property type="match status" value="1"/>
</dbReference>
<dbReference type="InterPro" id="IPR051244">
    <property type="entry name" value="TCAF"/>
</dbReference>
<feature type="transmembrane region" description="Helical" evidence="1">
    <location>
        <begin position="1181"/>
        <end position="1208"/>
    </location>
</feature>
<gene>
    <name evidence="5" type="ORF">M9Y10_006456</name>
</gene>
<protein>
    <recommendedName>
        <fullName evidence="7">Peptidase M60 domain-containing protein</fullName>
    </recommendedName>
</protein>
<evidence type="ECO:0000256" key="2">
    <source>
        <dbReference type="SAM" id="SignalP"/>
    </source>
</evidence>
<evidence type="ECO:0000256" key="1">
    <source>
        <dbReference type="SAM" id="Phobius"/>
    </source>
</evidence>
<dbReference type="EMBL" id="JAPFFF010000012">
    <property type="protein sequence ID" value="KAK8876261.1"/>
    <property type="molecule type" value="Genomic_DNA"/>
</dbReference>
<feature type="domain" description="PA14" evidence="4">
    <location>
        <begin position="634"/>
        <end position="793"/>
    </location>
</feature>
<keyword evidence="1" id="KW-1133">Transmembrane helix</keyword>
<dbReference type="SMART" id="SM01276">
    <property type="entry name" value="M60-like"/>
    <property type="match status" value="1"/>
</dbReference>
<proteinExistence type="predicted"/>
<dbReference type="InterPro" id="IPR035423">
    <property type="entry name" value="M60-like_N"/>
</dbReference>
<organism evidence="5 6">
    <name type="scientific">Tritrichomonas musculus</name>
    <dbReference type="NCBI Taxonomy" id="1915356"/>
    <lineage>
        <taxon>Eukaryota</taxon>
        <taxon>Metamonada</taxon>
        <taxon>Parabasalia</taxon>
        <taxon>Tritrichomonadida</taxon>
        <taxon>Tritrichomonadidae</taxon>
        <taxon>Tritrichomonas</taxon>
    </lineage>
</organism>
<dbReference type="PROSITE" id="PS51820">
    <property type="entry name" value="PA14"/>
    <property type="match status" value="1"/>
</dbReference>
<feature type="domain" description="Peptidase M60" evidence="3">
    <location>
        <begin position="137"/>
        <end position="433"/>
    </location>
</feature>
<evidence type="ECO:0008006" key="7">
    <source>
        <dbReference type="Google" id="ProtNLM"/>
    </source>
</evidence>
<dbReference type="SUPFAM" id="SSF49785">
    <property type="entry name" value="Galactose-binding domain-like"/>
    <property type="match status" value="1"/>
</dbReference>
<dbReference type="Proteomes" id="UP001470230">
    <property type="component" value="Unassembled WGS sequence"/>
</dbReference>
<keyword evidence="1" id="KW-0472">Membrane</keyword>
<keyword evidence="2" id="KW-0732">Signal</keyword>
<dbReference type="Gene3D" id="3.40.390.80">
    <property type="entry name" value="Peptidase M60, enhancin-like domain 2"/>
    <property type="match status" value="1"/>
</dbReference>
<evidence type="ECO:0000259" key="3">
    <source>
        <dbReference type="PROSITE" id="PS51723"/>
    </source>
</evidence>
<evidence type="ECO:0000313" key="5">
    <source>
        <dbReference type="EMBL" id="KAK8876261.1"/>
    </source>
</evidence>
<name>A0ABR2JEQ4_9EUKA</name>
<dbReference type="Gene3D" id="2.60.120.260">
    <property type="entry name" value="Galactose-binding domain-like"/>
    <property type="match status" value="1"/>
</dbReference>
<dbReference type="PANTHER" id="PTHR15730">
    <property type="entry name" value="EXPERIMENTAL AUTOIMMUNE PROSTATITIS ANTIGEN 2-RELATED"/>
    <property type="match status" value="1"/>
</dbReference>
<dbReference type="PANTHER" id="PTHR15730:SF5">
    <property type="entry name" value="SI:CH211-210B2.2-RELATED"/>
    <property type="match status" value="1"/>
</dbReference>
<keyword evidence="1" id="KW-0812">Transmembrane</keyword>